<dbReference type="InterPro" id="IPR002110">
    <property type="entry name" value="Ankyrin_rpt"/>
</dbReference>
<dbReference type="AlphaFoldDB" id="A0A8E2EHJ5"/>
<dbReference type="PANTHER" id="PTHR24166">
    <property type="entry name" value="ROLLING PEBBLES, ISOFORM B"/>
    <property type="match status" value="1"/>
</dbReference>
<dbReference type="InterPro" id="IPR050889">
    <property type="entry name" value="Dendritic_Spine_Reg/Scaffold"/>
</dbReference>
<dbReference type="PANTHER" id="PTHR24166:SF48">
    <property type="entry name" value="PROTEIN VAPYRIN"/>
    <property type="match status" value="1"/>
</dbReference>
<organism evidence="4 5">
    <name type="scientific">Lepidopterella palustris CBS 459.81</name>
    <dbReference type="NCBI Taxonomy" id="1314670"/>
    <lineage>
        <taxon>Eukaryota</taxon>
        <taxon>Fungi</taxon>
        <taxon>Dikarya</taxon>
        <taxon>Ascomycota</taxon>
        <taxon>Pezizomycotina</taxon>
        <taxon>Dothideomycetes</taxon>
        <taxon>Pleosporomycetidae</taxon>
        <taxon>Mytilinidiales</taxon>
        <taxon>Argynnaceae</taxon>
        <taxon>Lepidopterella</taxon>
    </lineage>
</organism>
<name>A0A8E2EHJ5_9PEZI</name>
<accession>A0A8E2EHJ5</accession>
<keyword evidence="2 3" id="KW-0040">ANK repeat</keyword>
<feature type="repeat" description="ANK" evidence="3">
    <location>
        <begin position="28"/>
        <end position="56"/>
    </location>
</feature>
<dbReference type="SUPFAM" id="SSF48403">
    <property type="entry name" value="Ankyrin repeat"/>
    <property type="match status" value="1"/>
</dbReference>
<evidence type="ECO:0000256" key="1">
    <source>
        <dbReference type="ARBA" id="ARBA00022737"/>
    </source>
</evidence>
<reference evidence="4 5" key="1">
    <citation type="journal article" date="2016" name="Nat. Commun.">
        <title>Ectomycorrhizal ecology is imprinted in the genome of the dominant symbiotic fungus Cenococcum geophilum.</title>
        <authorList>
            <consortium name="DOE Joint Genome Institute"/>
            <person name="Peter M."/>
            <person name="Kohler A."/>
            <person name="Ohm R.A."/>
            <person name="Kuo A."/>
            <person name="Krutzmann J."/>
            <person name="Morin E."/>
            <person name="Arend M."/>
            <person name="Barry K.W."/>
            <person name="Binder M."/>
            <person name="Choi C."/>
            <person name="Clum A."/>
            <person name="Copeland A."/>
            <person name="Grisel N."/>
            <person name="Haridas S."/>
            <person name="Kipfer T."/>
            <person name="LaButti K."/>
            <person name="Lindquist E."/>
            <person name="Lipzen A."/>
            <person name="Maire R."/>
            <person name="Meier B."/>
            <person name="Mihaltcheva S."/>
            <person name="Molinier V."/>
            <person name="Murat C."/>
            <person name="Poggeler S."/>
            <person name="Quandt C.A."/>
            <person name="Sperisen C."/>
            <person name="Tritt A."/>
            <person name="Tisserant E."/>
            <person name="Crous P.W."/>
            <person name="Henrissat B."/>
            <person name="Nehls U."/>
            <person name="Egli S."/>
            <person name="Spatafora J.W."/>
            <person name="Grigoriev I.V."/>
            <person name="Martin F.M."/>
        </authorList>
    </citation>
    <scope>NUCLEOTIDE SEQUENCE [LARGE SCALE GENOMIC DNA]</scope>
    <source>
        <strain evidence="4 5">CBS 459.81</strain>
    </source>
</reference>
<gene>
    <name evidence="4" type="ORF">K432DRAFT_258694</name>
</gene>
<evidence type="ECO:0000256" key="3">
    <source>
        <dbReference type="PROSITE-ProRule" id="PRU00023"/>
    </source>
</evidence>
<dbReference type="Proteomes" id="UP000250266">
    <property type="component" value="Unassembled WGS sequence"/>
</dbReference>
<sequence length="112" mass="12142">AAHHGHENVVRLLLLKGADPYPNRFCCPLYHAANVGWFRIVQMLIKHGAKINGLETSPKTPLMAAVSGGHVDVVRLLLDNGADINTDPAVGREAYSLAASRGYTNVMRVLVE</sequence>
<dbReference type="SMART" id="SM00248">
    <property type="entry name" value="ANK"/>
    <property type="match status" value="2"/>
</dbReference>
<dbReference type="Pfam" id="PF12796">
    <property type="entry name" value="Ank_2"/>
    <property type="match status" value="1"/>
</dbReference>
<protein>
    <submittedName>
        <fullName evidence="4">Ankyrin</fullName>
    </submittedName>
</protein>
<evidence type="ECO:0000256" key="2">
    <source>
        <dbReference type="ARBA" id="ARBA00023043"/>
    </source>
</evidence>
<dbReference type="Gene3D" id="1.25.40.20">
    <property type="entry name" value="Ankyrin repeat-containing domain"/>
    <property type="match status" value="1"/>
</dbReference>
<dbReference type="PROSITE" id="PS50088">
    <property type="entry name" value="ANK_REPEAT"/>
    <property type="match status" value="2"/>
</dbReference>
<feature type="non-terminal residue" evidence="4">
    <location>
        <position position="112"/>
    </location>
</feature>
<proteinExistence type="predicted"/>
<dbReference type="EMBL" id="KV744844">
    <property type="protein sequence ID" value="OCK84115.1"/>
    <property type="molecule type" value="Genomic_DNA"/>
</dbReference>
<dbReference type="OrthoDB" id="3775140at2759"/>
<evidence type="ECO:0000313" key="5">
    <source>
        <dbReference type="Proteomes" id="UP000250266"/>
    </source>
</evidence>
<dbReference type="PROSITE" id="PS50297">
    <property type="entry name" value="ANK_REP_REGION"/>
    <property type="match status" value="1"/>
</dbReference>
<evidence type="ECO:0000313" key="4">
    <source>
        <dbReference type="EMBL" id="OCK84115.1"/>
    </source>
</evidence>
<keyword evidence="5" id="KW-1185">Reference proteome</keyword>
<feature type="repeat" description="ANK" evidence="3">
    <location>
        <begin position="57"/>
        <end position="89"/>
    </location>
</feature>
<keyword evidence="1" id="KW-0677">Repeat</keyword>
<feature type="non-terminal residue" evidence="4">
    <location>
        <position position="1"/>
    </location>
</feature>
<dbReference type="InterPro" id="IPR036770">
    <property type="entry name" value="Ankyrin_rpt-contain_sf"/>
</dbReference>